<name>A0A4Q9N1F2_9APHY</name>
<dbReference type="OrthoDB" id="2563191at2759"/>
<reference evidence="2" key="1">
    <citation type="submission" date="2019-01" db="EMBL/GenBank/DDBJ databases">
        <title>Draft genome sequences of three monokaryotic isolates of the white-rot basidiomycete fungus Dichomitus squalens.</title>
        <authorList>
            <consortium name="DOE Joint Genome Institute"/>
            <person name="Lopez S.C."/>
            <person name="Andreopoulos B."/>
            <person name="Pangilinan J."/>
            <person name="Lipzen A."/>
            <person name="Riley R."/>
            <person name="Ahrendt S."/>
            <person name="Ng V."/>
            <person name="Barry K."/>
            <person name="Daum C."/>
            <person name="Grigoriev I.V."/>
            <person name="Hilden K.S."/>
            <person name="Makela M.R."/>
            <person name="de Vries R.P."/>
        </authorList>
    </citation>
    <scope>NUCLEOTIDE SEQUENCE [LARGE SCALE GENOMIC DNA]</scope>
    <source>
        <strain evidence="2">OM18370.1</strain>
    </source>
</reference>
<feature type="region of interest" description="Disordered" evidence="1">
    <location>
        <begin position="267"/>
        <end position="389"/>
    </location>
</feature>
<feature type="compositionally biased region" description="Basic and acidic residues" evidence="1">
    <location>
        <begin position="628"/>
        <end position="648"/>
    </location>
</feature>
<feature type="region of interest" description="Disordered" evidence="1">
    <location>
        <begin position="733"/>
        <end position="757"/>
    </location>
</feature>
<feature type="compositionally biased region" description="Basic and acidic residues" evidence="1">
    <location>
        <begin position="487"/>
        <end position="504"/>
    </location>
</feature>
<gene>
    <name evidence="2" type="ORF">BD311DRAFT_750087</name>
</gene>
<organism evidence="2">
    <name type="scientific">Dichomitus squalens</name>
    <dbReference type="NCBI Taxonomy" id="114155"/>
    <lineage>
        <taxon>Eukaryota</taxon>
        <taxon>Fungi</taxon>
        <taxon>Dikarya</taxon>
        <taxon>Basidiomycota</taxon>
        <taxon>Agaricomycotina</taxon>
        <taxon>Agaricomycetes</taxon>
        <taxon>Polyporales</taxon>
        <taxon>Polyporaceae</taxon>
        <taxon>Dichomitus</taxon>
    </lineage>
</organism>
<proteinExistence type="predicted"/>
<feature type="region of interest" description="Disordered" evidence="1">
    <location>
        <begin position="432"/>
        <end position="666"/>
    </location>
</feature>
<sequence length="874" mass="94393">MAANGGQPPPEHHACKCLNIRIRPQPTKDTPPPAEAGFKSVYVGEEGIRVAHPEVTLRSRSRAVPLSGSPTAELTRFITVTCLVCGLLTYRVSQRVTPDLSTDEGPVLPTDDWVEKELCKSSNGWIEVYQGSLIGNEVTQAESSPMYSKLFRLILPGGTPPSAAPATSEEEAPKIENARGPSEQGKKHLPELPALFLPPPFTPSNVVFSHLSALASEQSQKLRDEAEEYIAQVTERKVAEVLKAEAALKREVDLIWGRFRENLVLQQQAGSAVSPIRRRSSVSGHVRATSNPTPETSASVRISSFVPTPTQSNRSSPTHRQAVSSALSASLKTSGMQYPGAQREVNGNGNGNASPVRRAGRSPPSPARSSTTRVHSPSTASSRTAAISIDAETSIREAYRREMDESKDMATSFRYTMDIEAQMEQQRLQSLAEAGAVPPPAASPPTPSTSTHVPPDGAATTAAAGRSTRVHKSAIKNPAPPANRSASPKDKAKGGAVPEDSKDSKGKRKVTFDVQPEVAIISKDEGEIASEQPTPTETVEDPIFDMDNESEQSAGSRDSLPVEQAKNPPPSPASTQRVRTPPRPSHSRSSSNSGLPPQLQSLRPASLPHPSAMRPPPVRHTTPPSAESAERSRALRESLVGEKPRSEVVESPINVAPGRVIPDEPHDPREEEILKLVAASTPSHRSAWKKNSKAWQVFFSRRELKAGEAAPEAIEEEGSYVLDDFDPALGRRFNGIADSDVTDEDEGDDNKWPDRNDDHPIAQSLPIPIGLNHHRQIFGIPAYEPKTSLSDRPGLLVPALRNSSTSSSLRRASYAERDRVRPVDPGALDFAGDDEYDDDVDSDPETGGKARQRALKILKARNELPAAGMWRSLA</sequence>
<protein>
    <submittedName>
        <fullName evidence="2">Uncharacterized protein</fullName>
    </submittedName>
</protein>
<feature type="compositionally biased region" description="Pro residues" evidence="1">
    <location>
        <begin position="437"/>
        <end position="447"/>
    </location>
</feature>
<feature type="region of interest" description="Disordered" evidence="1">
    <location>
        <begin position="807"/>
        <end position="850"/>
    </location>
</feature>
<accession>A0A4Q9N1F2</accession>
<feature type="compositionally biased region" description="Acidic residues" evidence="1">
    <location>
        <begin position="538"/>
        <end position="550"/>
    </location>
</feature>
<dbReference type="EMBL" id="ML143393">
    <property type="protein sequence ID" value="TBU32972.1"/>
    <property type="molecule type" value="Genomic_DNA"/>
</dbReference>
<feature type="compositionally biased region" description="Low complexity" evidence="1">
    <location>
        <begin position="587"/>
        <end position="597"/>
    </location>
</feature>
<evidence type="ECO:0000256" key="1">
    <source>
        <dbReference type="SAM" id="MobiDB-lite"/>
    </source>
</evidence>
<feature type="compositionally biased region" description="Polar residues" evidence="1">
    <location>
        <begin position="288"/>
        <end position="336"/>
    </location>
</feature>
<dbReference type="Proteomes" id="UP000292957">
    <property type="component" value="Unassembled WGS sequence"/>
</dbReference>
<feature type="compositionally biased region" description="Low complexity" evidence="1">
    <location>
        <begin position="367"/>
        <end position="389"/>
    </location>
</feature>
<dbReference type="AlphaFoldDB" id="A0A4Q9N1F2"/>
<feature type="compositionally biased region" description="Low complexity" evidence="1">
    <location>
        <begin position="448"/>
        <end position="465"/>
    </location>
</feature>
<feature type="compositionally biased region" description="Basic and acidic residues" evidence="1">
    <location>
        <begin position="813"/>
        <end position="822"/>
    </location>
</feature>
<feature type="compositionally biased region" description="Acidic residues" evidence="1">
    <location>
        <begin position="831"/>
        <end position="844"/>
    </location>
</feature>
<feature type="region of interest" description="Disordered" evidence="1">
    <location>
        <begin position="159"/>
        <end position="186"/>
    </location>
</feature>
<evidence type="ECO:0000313" key="2">
    <source>
        <dbReference type="EMBL" id="TBU32972.1"/>
    </source>
</evidence>